<organism evidence="1">
    <name type="scientific">marine sediment metagenome</name>
    <dbReference type="NCBI Taxonomy" id="412755"/>
    <lineage>
        <taxon>unclassified sequences</taxon>
        <taxon>metagenomes</taxon>
        <taxon>ecological metagenomes</taxon>
    </lineage>
</organism>
<protein>
    <submittedName>
        <fullName evidence="1">Uncharacterized protein</fullName>
    </submittedName>
</protein>
<name>A0A0F9L5Q8_9ZZZZ</name>
<reference evidence="1" key="1">
    <citation type="journal article" date="2015" name="Nature">
        <title>Complex archaea that bridge the gap between prokaryotes and eukaryotes.</title>
        <authorList>
            <person name="Spang A."/>
            <person name="Saw J.H."/>
            <person name="Jorgensen S.L."/>
            <person name="Zaremba-Niedzwiedzka K."/>
            <person name="Martijn J."/>
            <person name="Lind A.E."/>
            <person name="van Eijk R."/>
            <person name="Schleper C."/>
            <person name="Guy L."/>
            <person name="Ettema T.J."/>
        </authorList>
    </citation>
    <scope>NUCLEOTIDE SEQUENCE</scope>
</reference>
<dbReference type="EMBL" id="LAZR01007836">
    <property type="protein sequence ID" value="KKM82616.1"/>
    <property type="molecule type" value="Genomic_DNA"/>
</dbReference>
<gene>
    <name evidence="1" type="ORF">LCGC14_1317800</name>
</gene>
<evidence type="ECO:0000313" key="1">
    <source>
        <dbReference type="EMBL" id="KKM82616.1"/>
    </source>
</evidence>
<comment type="caution">
    <text evidence="1">The sequence shown here is derived from an EMBL/GenBank/DDBJ whole genome shotgun (WGS) entry which is preliminary data.</text>
</comment>
<dbReference type="AlphaFoldDB" id="A0A0F9L5Q8"/>
<accession>A0A0F9L5Q8</accession>
<proteinExistence type="predicted"/>
<sequence length="108" mass="12880">MCNWMTYMKKLLNYSFGIRKMQIPKGRSNTKFEVNQIYPGWVAYHSLCYYSSFDIKYKFNDNTTLNTVLITNIESHQNFQRTKTINKLLNLAPGVCPYRDKLINFYLN</sequence>